<evidence type="ECO:0000313" key="3">
    <source>
        <dbReference type="Proteomes" id="UP000774804"/>
    </source>
</evidence>
<feature type="region of interest" description="Disordered" evidence="1">
    <location>
        <begin position="53"/>
        <end position="78"/>
    </location>
</feature>
<comment type="caution">
    <text evidence="2">The sequence shown here is derived from an EMBL/GenBank/DDBJ whole genome shotgun (WGS) entry which is preliminary data.</text>
</comment>
<feature type="region of interest" description="Disordered" evidence="1">
    <location>
        <begin position="224"/>
        <end position="247"/>
    </location>
</feature>
<name>A0A8T1CAE7_9STRA</name>
<accession>A0A8T1CAE7</accession>
<dbReference type="AlphaFoldDB" id="A0A8T1CAE7"/>
<evidence type="ECO:0000256" key="1">
    <source>
        <dbReference type="SAM" id="MobiDB-lite"/>
    </source>
</evidence>
<feature type="region of interest" description="Disordered" evidence="1">
    <location>
        <begin position="130"/>
        <end position="162"/>
    </location>
</feature>
<evidence type="ECO:0000313" key="2">
    <source>
        <dbReference type="EMBL" id="KAG2917930.1"/>
    </source>
</evidence>
<gene>
    <name evidence="2" type="ORF">PC115_g10608</name>
</gene>
<dbReference type="Proteomes" id="UP000774804">
    <property type="component" value="Unassembled WGS sequence"/>
</dbReference>
<dbReference type="EMBL" id="RCMI01000316">
    <property type="protein sequence ID" value="KAG2917930.1"/>
    <property type="molecule type" value="Genomic_DNA"/>
</dbReference>
<organism evidence="2 3">
    <name type="scientific">Phytophthora cactorum</name>
    <dbReference type="NCBI Taxonomy" id="29920"/>
    <lineage>
        <taxon>Eukaryota</taxon>
        <taxon>Sar</taxon>
        <taxon>Stramenopiles</taxon>
        <taxon>Oomycota</taxon>
        <taxon>Peronosporomycetes</taxon>
        <taxon>Peronosporales</taxon>
        <taxon>Peronosporaceae</taxon>
        <taxon>Phytophthora</taxon>
    </lineage>
</organism>
<reference evidence="2" key="1">
    <citation type="submission" date="2018-10" db="EMBL/GenBank/DDBJ databases">
        <title>Effector identification in a new, highly contiguous assembly of the strawberry crown rot pathogen Phytophthora cactorum.</title>
        <authorList>
            <person name="Armitage A.D."/>
            <person name="Nellist C.F."/>
            <person name="Bates H."/>
            <person name="Vickerstaff R.J."/>
            <person name="Harrison R.J."/>
        </authorList>
    </citation>
    <scope>NUCLEOTIDE SEQUENCE</scope>
    <source>
        <strain evidence="2">4032</strain>
    </source>
</reference>
<proteinExistence type="predicted"/>
<protein>
    <submittedName>
        <fullName evidence="2">Uncharacterized protein</fullName>
    </submittedName>
</protein>
<sequence length="247" mass="27610">MVADYEASVQCILYPRAYTGGRHKFISTGRASNGVGKLWTYERAAQKRPIAACEGGGESDVSQDDGWQSTSSAIAGESSGGVRQRLRAVLKRWNRRAVQKAFEDYLAVYQARAFQVFKSRTKTTEIECNTRINKNPSKAEKSPERGSPPVLQRPGRPPQHFRVTSSTRLQKYQFHVMKHTEVHTASFLLLPVVQESYSTLRNGMRNAASNSSFDTFATMAQNHSKKGLEHVTVGSRRENGNARATRK</sequence>